<keyword evidence="4" id="KW-0808">Transferase</keyword>
<dbReference type="PANTHER" id="PTHR42933">
    <property type="entry name" value="SLR6095 PROTEIN"/>
    <property type="match status" value="1"/>
</dbReference>
<dbReference type="Gene3D" id="1.20.1260.30">
    <property type="match status" value="1"/>
</dbReference>
<feature type="domain" description="N6 adenine-specific DNA methyltransferase N-terminal" evidence="9">
    <location>
        <begin position="6"/>
        <end position="139"/>
    </location>
</feature>
<protein>
    <recommendedName>
        <fullName evidence="2">site-specific DNA-methyltransferase (adenine-specific)</fullName>
        <ecNumber evidence="2">2.1.1.72</ecNumber>
    </recommendedName>
</protein>
<dbReference type="InterPro" id="IPR051537">
    <property type="entry name" value="DNA_Adenine_Mtase"/>
</dbReference>
<reference evidence="10 11" key="1">
    <citation type="journal article" date="2014" name="Int. J. Syst. Evol. Microbiol.">
        <title>Phaeodactylibacter xiamenensis gen. nov., sp. nov., a member of the family Saprospiraceae isolated from the marine alga Phaeodactylum tricornutum.</title>
        <authorList>
            <person name="Chen Z.Jr."/>
            <person name="Lei X."/>
            <person name="Lai Q."/>
            <person name="Li Y."/>
            <person name="Zhang B."/>
            <person name="Zhang J."/>
            <person name="Zhang H."/>
            <person name="Yang L."/>
            <person name="Zheng W."/>
            <person name="Tian Y."/>
            <person name="Yu Z."/>
            <person name="Xu H.Jr."/>
            <person name="Zheng T."/>
        </authorList>
    </citation>
    <scope>NUCLEOTIDE SEQUENCE [LARGE SCALE GENOMIC DNA]</scope>
    <source>
        <strain evidence="10 11">KD52</strain>
    </source>
</reference>
<dbReference type="GO" id="GO:0009007">
    <property type="term" value="F:site-specific DNA-methyltransferase (adenine-specific) activity"/>
    <property type="evidence" value="ECO:0007669"/>
    <property type="project" value="UniProtKB-EC"/>
</dbReference>
<evidence type="ECO:0000256" key="4">
    <source>
        <dbReference type="ARBA" id="ARBA00022679"/>
    </source>
</evidence>
<dbReference type="OrthoDB" id="9814572at2"/>
<comment type="caution">
    <text evidence="10">The sequence shown here is derived from an EMBL/GenBank/DDBJ whole genome shotgun (WGS) entry which is preliminary data.</text>
</comment>
<dbReference type="InterPro" id="IPR038333">
    <property type="entry name" value="T1MK-like_N_sf"/>
</dbReference>
<comment type="similarity">
    <text evidence="1">Belongs to the N(4)/N(6)-methyltransferase family.</text>
</comment>
<keyword evidence="5" id="KW-0949">S-adenosyl-L-methionine</keyword>
<dbReference type="GO" id="GO:0032259">
    <property type="term" value="P:methylation"/>
    <property type="evidence" value="ECO:0007669"/>
    <property type="project" value="UniProtKB-KW"/>
</dbReference>
<evidence type="ECO:0000259" key="9">
    <source>
        <dbReference type="Pfam" id="PF12161"/>
    </source>
</evidence>
<dbReference type="REBASE" id="100117">
    <property type="entry name" value="M.PxiKD52ORF18635P"/>
</dbReference>
<organism evidence="10 11">
    <name type="scientific">Phaeodactylibacter xiamenensis</name>
    <dbReference type="NCBI Taxonomy" id="1524460"/>
    <lineage>
        <taxon>Bacteria</taxon>
        <taxon>Pseudomonadati</taxon>
        <taxon>Bacteroidota</taxon>
        <taxon>Saprospiria</taxon>
        <taxon>Saprospirales</taxon>
        <taxon>Haliscomenobacteraceae</taxon>
        <taxon>Phaeodactylibacter</taxon>
    </lineage>
</organism>
<feature type="domain" description="DNA methylase adenine-specific" evidence="8">
    <location>
        <begin position="146"/>
        <end position="494"/>
    </location>
</feature>
<dbReference type="GO" id="GO:0003677">
    <property type="term" value="F:DNA binding"/>
    <property type="evidence" value="ECO:0007669"/>
    <property type="project" value="InterPro"/>
</dbReference>
<evidence type="ECO:0000256" key="7">
    <source>
        <dbReference type="ARBA" id="ARBA00047942"/>
    </source>
</evidence>
<dbReference type="SUPFAM" id="SSF53335">
    <property type="entry name" value="S-adenosyl-L-methionine-dependent methyltransferases"/>
    <property type="match status" value="1"/>
</dbReference>
<name>A0A098S4G6_9BACT</name>
<evidence type="ECO:0000259" key="8">
    <source>
        <dbReference type="Pfam" id="PF02384"/>
    </source>
</evidence>
<dbReference type="GO" id="GO:0008170">
    <property type="term" value="F:N-methyltransferase activity"/>
    <property type="evidence" value="ECO:0007669"/>
    <property type="project" value="InterPro"/>
</dbReference>
<dbReference type="PRINTS" id="PR00507">
    <property type="entry name" value="N12N6MTFRASE"/>
</dbReference>
<dbReference type="InterPro" id="IPR003356">
    <property type="entry name" value="DNA_methylase_A-5"/>
</dbReference>
<evidence type="ECO:0000313" key="10">
    <source>
        <dbReference type="EMBL" id="KGE87035.1"/>
    </source>
</evidence>
<dbReference type="Gene3D" id="3.40.50.150">
    <property type="entry name" value="Vaccinia Virus protein VP39"/>
    <property type="match status" value="1"/>
</dbReference>
<evidence type="ECO:0000256" key="6">
    <source>
        <dbReference type="ARBA" id="ARBA00022747"/>
    </source>
</evidence>
<evidence type="ECO:0000313" key="11">
    <source>
        <dbReference type="Proteomes" id="UP000029736"/>
    </source>
</evidence>
<dbReference type="Pfam" id="PF12161">
    <property type="entry name" value="HsdM_N"/>
    <property type="match status" value="1"/>
</dbReference>
<evidence type="ECO:0000256" key="1">
    <source>
        <dbReference type="ARBA" id="ARBA00006594"/>
    </source>
</evidence>
<proteinExistence type="inferred from homology"/>
<sequence length="529" mass="60483">MLTGQLRNEVDKLWETFWTGGITNPLTVIEQITYLLFLRRLDQQQLLKEKQASELDMPITDPIYPEAATPLRWSSFKNLDPEAMIDRFTRGITLNGEQTNVFDYMKQLAPEDTAFANHMKGATFMISTPRLLDRAVQLIDKLDMDDRDTKGDLYEYLLSKIASAGQNGQFRTPRHIIQLMVDMTLPTPTDTICDPSAGTCGFLVAADEYLRREHQDEFYKKDFRAHYNSAMFNGLEFDSSMMRIGAMNLMLHGIERPNLLHVDALSEENAGITDRYSLMLANPPFKGSLDYDFVEPSLLKVAKTKKTELLFLALMLRMLRPGGRAAVIVPDGVLFGSSRAHKAIREAIVEEHQLQGVVSMPSGVFKPYAGVSTAILLFTKTNSGGTDQVWFYDMQADGYSLDDKRGELGRRMPEQPEQLAKDEHLSTLTDPHGQVIEYRVQKHEENNIPDILHRWRNAEGEAERPRTAQSFYVPVQEIRDNAYDLSINRYKEIEYQAVDYDPPQELLARIRQLEAERAQLMQELENMLD</sequence>
<dbReference type="EMBL" id="JPOS01000039">
    <property type="protein sequence ID" value="KGE87035.1"/>
    <property type="molecule type" value="Genomic_DNA"/>
</dbReference>
<keyword evidence="6" id="KW-0680">Restriction system</keyword>
<accession>A0A098S4G6</accession>
<evidence type="ECO:0000256" key="3">
    <source>
        <dbReference type="ARBA" id="ARBA00022603"/>
    </source>
</evidence>
<dbReference type="EC" id="2.1.1.72" evidence="2"/>
<gene>
    <name evidence="10" type="ORF">IX84_18635</name>
</gene>
<dbReference type="InterPro" id="IPR029063">
    <property type="entry name" value="SAM-dependent_MTases_sf"/>
</dbReference>
<dbReference type="GO" id="GO:0009307">
    <property type="term" value="P:DNA restriction-modification system"/>
    <property type="evidence" value="ECO:0007669"/>
    <property type="project" value="UniProtKB-KW"/>
</dbReference>
<keyword evidence="3" id="KW-0489">Methyltransferase</keyword>
<dbReference type="PANTHER" id="PTHR42933:SF3">
    <property type="entry name" value="TYPE I RESTRICTION ENZYME MJAVIII METHYLASE SUBUNIT"/>
    <property type="match status" value="1"/>
</dbReference>
<dbReference type="InterPro" id="IPR022749">
    <property type="entry name" value="D12N6_MeTrfase_N"/>
</dbReference>
<dbReference type="RefSeq" id="WP_044223694.1">
    <property type="nucleotide sequence ID" value="NZ_JBKAGJ010000008.1"/>
</dbReference>
<comment type="catalytic activity">
    <reaction evidence="7">
        <text>a 2'-deoxyadenosine in DNA + S-adenosyl-L-methionine = an N(6)-methyl-2'-deoxyadenosine in DNA + S-adenosyl-L-homocysteine + H(+)</text>
        <dbReference type="Rhea" id="RHEA:15197"/>
        <dbReference type="Rhea" id="RHEA-COMP:12418"/>
        <dbReference type="Rhea" id="RHEA-COMP:12419"/>
        <dbReference type="ChEBI" id="CHEBI:15378"/>
        <dbReference type="ChEBI" id="CHEBI:57856"/>
        <dbReference type="ChEBI" id="CHEBI:59789"/>
        <dbReference type="ChEBI" id="CHEBI:90615"/>
        <dbReference type="ChEBI" id="CHEBI:90616"/>
        <dbReference type="EC" id="2.1.1.72"/>
    </reaction>
</comment>
<dbReference type="Proteomes" id="UP000029736">
    <property type="component" value="Unassembled WGS sequence"/>
</dbReference>
<evidence type="ECO:0000256" key="5">
    <source>
        <dbReference type="ARBA" id="ARBA00022691"/>
    </source>
</evidence>
<dbReference type="Pfam" id="PF02384">
    <property type="entry name" value="N6_Mtase"/>
    <property type="match status" value="1"/>
</dbReference>
<keyword evidence="11" id="KW-1185">Reference proteome</keyword>
<dbReference type="AlphaFoldDB" id="A0A098S4G6"/>
<dbReference type="STRING" id="1524460.IX84_18635"/>
<evidence type="ECO:0000256" key="2">
    <source>
        <dbReference type="ARBA" id="ARBA00011900"/>
    </source>
</evidence>